<evidence type="ECO:0000256" key="1">
    <source>
        <dbReference type="SAM" id="Phobius"/>
    </source>
</evidence>
<dbReference type="EMBL" id="JSAN01000128">
    <property type="protein sequence ID" value="KIC70941.1"/>
    <property type="molecule type" value="Genomic_DNA"/>
</dbReference>
<proteinExistence type="predicted"/>
<dbReference type="AlphaFoldDB" id="A0A0C1JJZ6"/>
<feature type="transmembrane region" description="Helical" evidence="1">
    <location>
        <begin position="33"/>
        <end position="53"/>
    </location>
</feature>
<comment type="caution">
    <text evidence="2">The sequence shown here is derived from an EMBL/GenBank/DDBJ whole genome shotgun (WGS) entry which is preliminary data.</text>
</comment>
<reference evidence="2 3" key="1">
    <citation type="journal article" date="2014" name="Mol. Biol. Evol.">
        <title>Massive expansion of Ubiquitination-related gene families within the Chlamydiae.</title>
        <authorList>
            <person name="Domman D."/>
            <person name="Collingro A."/>
            <person name="Lagkouvardos I."/>
            <person name="Gehre L."/>
            <person name="Weinmaier T."/>
            <person name="Rattei T."/>
            <person name="Subtil A."/>
            <person name="Horn M."/>
        </authorList>
    </citation>
    <scope>NUCLEOTIDE SEQUENCE [LARGE SCALE GENOMIC DNA]</scope>
    <source>
        <strain evidence="2 3">EI2</strain>
    </source>
</reference>
<organism evidence="2 3">
    <name type="scientific">Candidatus Protochlamydia amoebophila</name>
    <dbReference type="NCBI Taxonomy" id="362787"/>
    <lineage>
        <taxon>Bacteria</taxon>
        <taxon>Pseudomonadati</taxon>
        <taxon>Chlamydiota</taxon>
        <taxon>Chlamydiia</taxon>
        <taxon>Parachlamydiales</taxon>
        <taxon>Parachlamydiaceae</taxon>
        <taxon>Candidatus Protochlamydia</taxon>
    </lineage>
</organism>
<accession>A0A0C1JJZ6</accession>
<protein>
    <submittedName>
        <fullName evidence="2">Uncharacterized protein</fullName>
    </submittedName>
</protein>
<keyword evidence="1" id="KW-0812">Transmembrane</keyword>
<keyword evidence="1" id="KW-0472">Membrane</keyword>
<evidence type="ECO:0000313" key="2">
    <source>
        <dbReference type="EMBL" id="KIC70941.1"/>
    </source>
</evidence>
<keyword evidence="1" id="KW-1133">Transmembrane helix</keyword>
<name>A0A0C1JJZ6_9BACT</name>
<dbReference type="Proteomes" id="UP000031465">
    <property type="component" value="Unassembled WGS sequence"/>
</dbReference>
<gene>
    <name evidence="2" type="ORF">DB44_FF00220</name>
</gene>
<sequence length="57" mass="6609">MRIFMEYYYKSMPENLTWTQKIEYTADVIVRDIGYVPILGLAVVILRIITGVAQKAI</sequence>
<dbReference type="PATRIC" id="fig|362787.3.peg.1877"/>
<evidence type="ECO:0000313" key="3">
    <source>
        <dbReference type="Proteomes" id="UP000031465"/>
    </source>
</evidence>